<accession>A0AAW0MBI8</accession>
<comment type="caution">
    <text evidence="1">The sequence shown here is derived from an EMBL/GenBank/DDBJ whole genome shotgun (WGS) entry which is preliminary data.</text>
</comment>
<evidence type="ECO:0000313" key="1">
    <source>
        <dbReference type="EMBL" id="KAK7861135.1"/>
    </source>
</evidence>
<reference evidence="1" key="1">
    <citation type="submission" date="2017-12" db="EMBL/GenBank/DDBJ databases">
        <authorList>
            <person name="Barbosa P."/>
            <person name="Usie A."/>
            <person name="Ramos A.M."/>
        </authorList>
    </citation>
    <scope>NUCLEOTIDE SEQUENCE</scope>
    <source>
        <strain evidence="1">HL8</strain>
        <tissue evidence="1">Leaves</tissue>
    </source>
</reference>
<gene>
    <name evidence="1" type="ORF">CFP56_024341</name>
</gene>
<protein>
    <submittedName>
        <fullName evidence="1">Uncharacterized protein</fullName>
    </submittedName>
</protein>
<reference evidence="1" key="2">
    <citation type="journal article" date="2018" name="Sci. Data">
        <title>The draft genome sequence of cork oak.</title>
        <authorList>
            <person name="Ramos A.M."/>
            <person name="Usie A."/>
            <person name="Barbosa P."/>
            <person name="Barros P.M."/>
            <person name="Capote T."/>
            <person name="Chaves I."/>
            <person name="Simoes F."/>
            <person name="Abreu I."/>
            <person name="Carrasquinho I."/>
            <person name="Faro C."/>
            <person name="Guimaraes J.B."/>
            <person name="Mendonca D."/>
            <person name="Nobrega F."/>
            <person name="Rodrigues L."/>
            <person name="Saibo N.J.M."/>
            <person name="Varela M.C."/>
            <person name="Egas C."/>
            <person name="Matos J."/>
            <person name="Miguel C.M."/>
            <person name="Oliveira M.M."/>
            <person name="Ricardo C.P."/>
            <person name="Goncalves S."/>
        </authorList>
    </citation>
    <scope>NUCLEOTIDE SEQUENCE [LARGE SCALE GENOMIC DNA]</scope>
    <source>
        <strain evidence="1">HL8</strain>
    </source>
</reference>
<dbReference type="AlphaFoldDB" id="A0AAW0MBI8"/>
<dbReference type="EMBL" id="PKMF04000003">
    <property type="protein sequence ID" value="KAK7861135.1"/>
    <property type="molecule type" value="Genomic_DNA"/>
</dbReference>
<feature type="non-terminal residue" evidence="1">
    <location>
        <position position="1"/>
    </location>
</feature>
<reference evidence="1" key="3">
    <citation type="submission" date="2023-07" db="EMBL/GenBank/DDBJ databases">
        <title>An improved reference 1 genome and first organelle genomes of Quercus suber.</title>
        <authorList>
            <consortium name="Genosuber Consortium"/>
            <person name="Usie A."/>
            <person name="Serra O."/>
            <person name="Barros P."/>
        </authorList>
    </citation>
    <scope>NUCLEOTIDE SEQUENCE</scope>
    <source>
        <strain evidence="1">HL8</strain>
        <tissue evidence="1">Leaves</tissue>
    </source>
</reference>
<sequence length="269" mass="31446">GGWISLLKCALWCLPTYFTPLFDIILTYCCPLSLKRLGILSEDVTLPKSIIRFNRLLWLEFQNSYFLQEISKIPKTIRGVNASNCFSLNSESLTKILLQFGRILGLPQIMACLGVRDDILLDSQSSSKLWKQTDLSSWVPCHKFFEFKLEFCKSQYWLRDYYDDDTPCDCHIIIPRNKIPKWFNHESVESSISLWVGLELPTFTLCVAFCLADEDEYCIVDIFINGHKQMLEKKFFFEMHCDHQWFYGASHRLLQEDVGNLIQGDRNHI</sequence>
<organism evidence="1">
    <name type="scientific">Quercus suber</name>
    <name type="common">Cork oak</name>
    <dbReference type="NCBI Taxonomy" id="58331"/>
    <lineage>
        <taxon>Eukaryota</taxon>
        <taxon>Viridiplantae</taxon>
        <taxon>Streptophyta</taxon>
        <taxon>Embryophyta</taxon>
        <taxon>Tracheophyta</taxon>
        <taxon>Spermatophyta</taxon>
        <taxon>Magnoliopsida</taxon>
        <taxon>eudicotyledons</taxon>
        <taxon>Gunneridae</taxon>
        <taxon>Pentapetalae</taxon>
        <taxon>rosids</taxon>
        <taxon>fabids</taxon>
        <taxon>Fagales</taxon>
        <taxon>Fagaceae</taxon>
        <taxon>Quercus</taxon>
    </lineage>
</organism>
<name>A0AAW0MBI8_QUESU</name>
<proteinExistence type="predicted"/>